<evidence type="ECO:0000259" key="6">
    <source>
        <dbReference type="PROSITE" id="PS50075"/>
    </source>
</evidence>
<dbReference type="CDD" id="cd19531">
    <property type="entry name" value="LCL_NRPS-like"/>
    <property type="match status" value="2"/>
</dbReference>
<keyword evidence="2" id="KW-0596">Phosphopantetheine</keyword>
<comment type="caution">
    <text evidence="7">The sequence shown here is derived from an EMBL/GenBank/DDBJ whole genome shotgun (WGS) entry which is preliminary data.</text>
</comment>
<dbReference type="InterPro" id="IPR025110">
    <property type="entry name" value="AMP-bd_C"/>
</dbReference>
<dbReference type="InterPro" id="IPR029063">
    <property type="entry name" value="SAM-dependent_MTases_sf"/>
</dbReference>
<dbReference type="PROSITE" id="PS00455">
    <property type="entry name" value="AMP_BINDING"/>
    <property type="match status" value="3"/>
</dbReference>
<dbReference type="SUPFAM" id="SSF56801">
    <property type="entry name" value="Acetyl-CoA synthetase-like"/>
    <property type="match status" value="3"/>
</dbReference>
<dbReference type="CDD" id="cd12117">
    <property type="entry name" value="A_NRPS_Srf_like"/>
    <property type="match status" value="1"/>
</dbReference>
<dbReference type="Proteomes" id="UP001217485">
    <property type="component" value="Unassembled WGS sequence"/>
</dbReference>
<feature type="domain" description="Carrier" evidence="6">
    <location>
        <begin position="2021"/>
        <end position="2096"/>
    </location>
</feature>
<dbReference type="SUPFAM" id="SSF52777">
    <property type="entry name" value="CoA-dependent acyltransferases"/>
    <property type="match status" value="4"/>
</dbReference>
<dbReference type="Gene3D" id="3.30.559.30">
    <property type="entry name" value="Nonribosomal peptide synthetase, condensation domain"/>
    <property type="match status" value="2"/>
</dbReference>
<dbReference type="EMBL" id="JAQNDK010000004">
    <property type="protein sequence ID" value="MDC0683455.1"/>
    <property type="molecule type" value="Genomic_DNA"/>
</dbReference>
<feature type="region of interest" description="Disordered" evidence="5">
    <location>
        <begin position="851"/>
        <end position="874"/>
    </location>
</feature>
<keyword evidence="3" id="KW-0597">Phosphoprotein</keyword>
<accession>A0ABT5CCA9</accession>
<dbReference type="Gene3D" id="3.40.50.980">
    <property type="match status" value="4"/>
</dbReference>
<name>A0ABT5CCA9_9BACT</name>
<dbReference type="InterPro" id="IPR000873">
    <property type="entry name" value="AMP-dep_synth/lig_dom"/>
</dbReference>
<reference evidence="7 8" key="1">
    <citation type="submission" date="2023-01" db="EMBL/GenBank/DDBJ databases">
        <title>Minimal conservation of predation-associated metabolite biosynthetic gene clusters underscores biosynthetic potential of Myxococcota including descriptions for ten novel species: Archangium lansinium sp. nov., Myxococcus landrumus sp. nov., Nannocystis bai.</title>
        <authorList>
            <person name="Ahearne A."/>
            <person name="Stevens C."/>
            <person name="Dowd S."/>
        </authorList>
    </citation>
    <scope>NUCLEOTIDE SEQUENCE [LARGE SCALE GENOMIC DNA]</scope>
    <source>
        <strain evidence="7 8">WIWO2</strain>
    </source>
</reference>
<dbReference type="Gene3D" id="2.30.38.10">
    <property type="entry name" value="Luciferase, Domain 3"/>
    <property type="match status" value="2"/>
</dbReference>
<dbReference type="RefSeq" id="WP_272101594.1">
    <property type="nucleotide sequence ID" value="NZ_JAQNDK010000004.1"/>
</dbReference>
<dbReference type="PANTHER" id="PTHR45527:SF14">
    <property type="entry name" value="PLIPASTATIN SYNTHASE SUBUNIT B"/>
    <property type="match status" value="1"/>
</dbReference>
<feature type="domain" description="Carrier" evidence="6">
    <location>
        <begin position="3086"/>
        <end position="3161"/>
    </location>
</feature>
<keyword evidence="8" id="KW-1185">Reference proteome</keyword>
<dbReference type="InterPro" id="IPR010071">
    <property type="entry name" value="AA_adenyl_dom"/>
</dbReference>
<dbReference type="Pfam" id="PF00550">
    <property type="entry name" value="PP-binding"/>
    <property type="match status" value="3"/>
</dbReference>
<dbReference type="InterPro" id="IPR036736">
    <property type="entry name" value="ACP-like_sf"/>
</dbReference>
<feature type="region of interest" description="Disordered" evidence="5">
    <location>
        <begin position="2000"/>
        <end position="2019"/>
    </location>
</feature>
<protein>
    <submittedName>
        <fullName evidence="7">Amino acid adenylation domain-containing protein</fullName>
    </submittedName>
</protein>
<sequence>MSDERKHHCIHEVFEIQVERTPDAVAVVFGNECVTYRHLDRKANQLARYLQSLGVRADVPVAVCLERSIDMIVALLGVLKAGGAYVPLDPSHPKHRLSFLLEDTGASIVLTQERLLQGSVGRLPGRLVRLDTGWEAIARESTERPRIDVSPGDLAYVMYTSGSTGQPKGVMVLHQGVVRLCRGADYVTLTAEDVFLALAPLSFDASTFEIWGCLLNGGRLVVMPPHQPSLEELGQALRRHGVTTLWLTAGLFHLMVDERLEDLRGLRQLLAGGDVLSVPHVRRAAEALDGCRIINGYGPTENTTFTCCYTIGDLAGVRDSVPIGYPIAGTQVYLLDERLAPVPEGSPGELYAGGAGVARGYLNRPDLTESRFIPSPFSDDPGAMLYRTGDLARRREDGAIEFLGRIDQQVKIRGYRIEPGEVEAVLRRHPAVKEAVVIAREDGPDQRRLVAYVVENLHHETWKDDEPRGLDGEVVSQWQALYEDTYTGDHEPRDPAFDTVGWNSSYTGLPIAEEQMREFVDGTVSRILATKPSRVLEIGCGTGLLLLRLAPACTSYTGTDFSRSVLSRLRERLNAGGGALSLPHVTLDHRAADDFSGIEPASMDTVILNSVSQYFPSIDYFMRVIEGAVAAVAPGGRVFIGDVRSLPLLSAYHASVQLHQAPDALSRKDLAERVRSRAEREEELLVSPELFDAIQARLPQVSGVRILNKRGRHHNEITMFRYDVIIEVGSASNPLSDVTWMDASERGLSLPEMRQALGSGAPDTVGFCRLQNQRVAAAMKTAEWLASAGDGSVETAGEHRLTLKSQQACGVDPEEVGELAAELGYDVHTLRTTPGAPGLIDVVFRRTGAAATRSASPRARSEPPRPSRHWRTYGNSPLRGMIAGKLVARLRDFLQQKLPDFMVPSDFVLMDALPLTANGKVDRRALPPPNRSSSALAQSFIAPRTPVEEVLSGIFAEVFGLTRVGIHDDFFELGGHSLLAVQIISRVRAALRVDLPLRSLLDEPTVARFAKRVEARAAGESRSNPPPVTIASRAEDLPLSFPQQQMWLLAELEPNAPVYNDPFTLRMPGHVDTSALSSSLREIVRRHEAWRTTYALKEGRPVQVIHDELAFTLSQIDLRSLPEGEQEAKARTLATEELRRPFDLAKGPLIRATLMRLGEADHRLYLALHHILYDGVSLYNAFLAELQVLYAAFTAGAVSPLPPLPLQYADFAAWQRQWLRGEGLVRQAEYWRQKLAGVAKLSLPSDRPRPAIGTFRGARHYFSLSKELTEALKALSRRAGATLFMTLLAAYKALLFRYTGQEDIPVATVVSDHGRPDLRSLIGCFVNTLVLRTSVSGGSTFRGLLDQVREVTLEAYANQELPFEELVRELSPERSLGQNPLFQVMFLLDPPMPAMASGWTMTRMDIDNGTSRCDLSIELDERPEGLVGLLEYSTDLFDADTIARMADHYRILLEGITAAPERKIEQLPILTEVERRDLLAGPIASPDLAAGPCIHRLFEAHAERSPGAVALRWDGAEMTYDELNRRANRLARRLRALGVGPEVFVALCLERSLDMVVALLGVLKAGGAYVPLDPAYPPDRLAFMLDDAKVPVVITQEALRGSLPPHGARALCMDAGWDAAPEVDEENLEGGASAFDAAYVIYTSGSTGKPKGVVVSHANVTRLFSATRSWFRFDERDVWTLFHSYAFDFSVWEMWGALLHGGRLVVVPFCVSRSPEAFYELLAAEGVTVLNQTPSAFRQLILAEEAYCGARELALRLVIFGGEALELQSLRPWFNRHGDSRPALVNMYGITETTVHVTYRPLSLADLDHLGSVIGAPIPDLSIYLLDAAMQPVPVGVPGEMYVGGAGVSRGYLNRPELTRERFIVDPFRTGTSARLYKTGDLARRRPNGELEYLGRIDHQVKIRGFRIELGEIEAALAQHPSVREAVVIALGDTHGDKSLVAYVVDHRSSGPHAPSSEGTLRRGLPAELRGFLKSRLPDYMVPSSFVLLDAMPVTSNGKVDRRALPAPDRTRSDLDPGFVAPRTPMEAALAALWADALGLRAVGASDNFFELGGHSILATRILSRVRDRFQVNLPLRALFEAPTIAEMAKIIEARRGEEAGRGAAPVVPVPRGRSFPLSSAQRRLWFLARLDPSSPVYNEPATLHIQGALDVEALERSLNEIIRRHEAWRTTFGVEGGEPVQIIHPEAAIELPVMDVAGLTPDEREAEARRIALRDALRRFDFTTGPMVRGVLVKMSDDEHRLYLTLHHIVADAVSVYSVFLPELSALYSAFSTGRLPTLPAPPVQVADYAVWERQWLRGSGLEAQLAWWKRELGGELPVLELPTDRPRQKVQSSRGSRHLIAISSDRTRALKALGQREGATLFMTLLAAFNILLCRTSGQEDIIVGTVTASRSRPEIENLIGFFLNTIVLRTNLRGDPTFRELLARVADASLSAYSNQDVPFERLVEELQPSRAPGQNPLFQVAFILEPLMPTLATGWSVSQLEVDTLTAKFELTLELDERPEGLIGRFEYRTDLFDASTIARMADHFDVLLEGIVADPDRRLSELPIMTEAEIRQQVSWNETRADYSREVCIHRMFEIQAARSPDAIAVVSYSSRSPKATLTYGELNRRANQLAHHLRSLGVGPEVTVAVCAERSPELIVGLLGILKAGGACVPLDPSFPRERTAFTLEDVSARVVLTQRRLAGALREHAANIVCLDEDWAEFEPHSVEDPPGDTAPDALAYVIYTSGSTGRPKGVELAHRGLISFVTWYRRTFALSGSDRGTQIAGPAFDVSIGDIWPILAAGASLHIPDEHTRIAPSALRDWIVASSITVAFLPTPLAESVLPLEWPAGGALRAMVTAGDRLHDHPSPSLPFAFINAYGPTESTVYTTTALVPPKKHADELPAPPIGRPIDNTRVFLLDGRRRPVPVGVPGELYIAGDGLARGYHNRPDLTAERFIEGPPWIEPRGRLYKTGDLARYLPDGSIEFLGRADFQVKIRGFRVELGEIEALLRQHRAVKEAVVTVREDTPREKRLVAYLVLADGEGDDAPRRLKDHLKEYLPEHMIPAAFVLMSALPINPSGKIDRRALPPPDPDEPRAAADGAEPATEMERLVASIWRDVLRLDEVGLHANFFDLGGHSLRLAQVHDRLATSLGRDIPMVDLFTYPTVSALSRHLTQTSCEAHCFTTLRERVMQQKAAAKRLRRPLRKEAKDHE</sequence>
<feature type="domain" description="Carrier" evidence="6">
    <location>
        <begin position="942"/>
        <end position="1017"/>
    </location>
</feature>
<evidence type="ECO:0000256" key="1">
    <source>
        <dbReference type="ARBA" id="ARBA00001957"/>
    </source>
</evidence>
<dbReference type="NCBIfam" id="TIGR01733">
    <property type="entry name" value="AA-adenyl-dom"/>
    <property type="match status" value="3"/>
</dbReference>
<dbReference type="Gene3D" id="3.30.300.30">
    <property type="match status" value="4"/>
</dbReference>
<dbReference type="InterPro" id="IPR042099">
    <property type="entry name" value="ANL_N_sf"/>
</dbReference>
<dbReference type="Gene3D" id="3.30.559.10">
    <property type="entry name" value="Chloramphenicol acetyltransferase-like domain"/>
    <property type="match status" value="2"/>
</dbReference>
<keyword evidence="4" id="KW-0677">Repeat</keyword>
<dbReference type="InterPro" id="IPR013217">
    <property type="entry name" value="Methyltransf_12"/>
</dbReference>
<dbReference type="Pfam" id="PF08242">
    <property type="entry name" value="Methyltransf_12"/>
    <property type="match status" value="1"/>
</dbReference>
<dbReference type="NCBIfam" id="NF003417">
    <property type="entry name" value="PRK04813.1"/>
    <property type="match status" value="4"/>
</dbReference>
<dbReference type="CDD" id="cd17643">
    <property type="entry name" value="A_NRPS_Cytc1-like"/>
    <property type="match status" value="1"/>
</dbReference>
<dbReference type="PROSITE" id="PS50075">
    <property type="entry name" value="CARRIER"/>
    <property type="match status" value="3"/>
</dbReference>
<evidence type="ECO:0000256" key="4">
    <source>
        <dbReference type="ARBA" id="ARBA00022737"/>
    </source>
</evidence>
<dbReference type="InterPro" id="IPR023213">
    <property type="entry name" value="CAT-like_dom_sf"/>
</dbReference>
<feature type="region of interest" description="Disordered" evidence="5">
    <location>
        <begin position="3064"/>
        <end position="3087"/>
    </location>
</feature>
<proteinExistence type="predicted"/>
<dbReference type="Gene3D" id="1.10.1200.10">
    <property type="entry name" value="ACP-like"/>
    <property type="match status" value="3"/>
</dbReference>
<dbReference type="InterPro" id="IPR001242">
    <property type="entry name" value="Condensation_dom"/>
</dbReference>
<feature type="compositionally biased region" description="Basic and acidic residues" evidence="5">
    <location>
        <begin position="2000"/>
        <end position="2015"/>
    </location>
</feature>
<dbReference type="InterPro" id="IPR006162">
    <property type="entry name" value="Ppantetheine_attach_site"/>
</dbReference>
<dbReference type="CDD" id="cd05930">
    <property type="entry name" value="A_NRPS"/>
    <property type="match status" value="1"/>
</dbReference>
<dbReference type="CDD" id="cd02440">
    <property type="entry name" value="AdoMet_MTases"/>
    <property type="match status" value="1"/>
</dbReference>
<evidence type="ECO:0000256" key="3">
    <source>
        <dbReference type="ARBA" id="ARBA00022553"/>
    </source>
</evidence>
<gene>
    <name evidence="7" type="ORF">POL72_37345</name>
</gene>
<evidence type="ECO:0000313" key="8">
    <source>
        <dbReference type="Proteomes" id="UP001217485"/>
    </source>
</evidence>
<dbReference type="Pfam" id="PF13193">
    <property type="entry name" value="AMP-binding_C"/>
    <property type="match status" value="3"/>
</dbReference>
<dbReference type="PANTHER" id="PTHR45527">
    <property type="entry name" value="NONRIBOSOMAL PEPTIDE SYNTHETASE"/>
    <property type="match status" value="1"/>
</dbReference>
<dbReference type="InterPro" id="IPR020845">
    <property type="entry name" value="AMP-binding_CS"/>
</dbReference>
<evidence type="ECO:0000256" key="5">
    <source>
        <dbReference type="SAM" id="MobiDB-lite"/>
    </source>
</evidence>
<dbReference type="Gene3D" id="3.40.50.150">
    <property type="entry name" value="Vaccinia Virus protein VP39"/>
    <property type="match status" value="1"/>
</dbReference>
<comment type="cofactor">
    <cofactor evidence="1">
        <name>pantetheine 4'-phosphate</name>
        <dbReference type="ChEBI" id="CHEBI:47942"/>
    </cofactor>
</comment>
<evidence type="ECO:0000256" key="2">
    <source>
        <dbReference type="ARBA" id="ARBA00022450"/>
    </source>
</evidence>
<dbReference type="InterPro" id="IPR020806">
    <property type="entry name" value="PKS_PP-bd"/>
</dbReference>
<dbReference type="InterPro" id="IPR009081">
    <property type="entry name" value="PP-bd_ACP"/>
</dbReference>
<dbReference type="PROSITE" id="PS00012">
    <property type="entry name" value="PHOSPHOPANTETHEINE"/>
    <property type="match status" value="2"/>
</dbReference>
<dbReference type="SUPFAM" id="SSF47336">
    <property type="entry name" value="ACP-like"/>
    <property type="match status" value="3"/>
</dbReference>
<dbReference type="Pfam" id="PF00501">
    <property type="entry name" value="AMP-binding"/>
    <property type="match status" value="3"/>
</dbReference>
<evidence type="ECO:0000313" key="7">
    <source>
        <dbReference type="EMBL" id="MDC0683455.1"/>
    </source>
</evidence>
<dbReference type="SMART" id="SM00823">
    <property type="entry name" value="PKS_PP"/>
    <property type="match status" value="3"/>
</dbReference>
<dbReference type="Pfam" id="PF00668">
    <property type="entry name" value="Condensation"/>
    <property type="match status" value="2"/>
</dbReference>
<dbReference type="Gene3D" id="3.40.50.12780">
    <property type="entry name" value="N-terminal domain of ligase-like"/>
    <property type="match status" value="1"/>
</dbReference>
<dbReference type="SUPFAM" id="SSF53335">
    <property type="entry name" value="S-adenosyl-L-methionine-dependent methyltransferases"/>
    <property type="match status" value="1"/>
</dbReference>
<organism evidence="7 8">
    <name type="scientific">Sorangium atrum</name>
    <dbReference type="NCBI Taxonomy" id="2995308"/>
    <lineage>
        <taxon>Bacteria</taxon>
        <taxon>Pseudomonadati</taxon>
        <taxon>Myxococcota</taxon>
        <taxon>Polyangia</taxon>
        <taxon>Polyangiales</taxon>
        <taxon>Polyangiaceae</taxon>
        <taxon>Sorangium</taxon>
    </lineage>
</organism>
<dbReference type="InterPro" id="IPR045851">
    <property type="entry name" value="AMP-bd_C_sf"/>
</dbReference>